<sequence length="220" mass="24431">MAPFPTGLALLEDAGLEPPEGFDGERLLADIAEAGDTYRLLHIVERPRMNFEESRTVQKVGSTAQKLVNCINEVLALDATSFVPDELSDRLQLLDGISLFSGEARPETASTARLVELRDEVSRLVEACEMARRTPLAQGEHGEKIWDAWGELIARRLPAVFSRHFRKKCGFSADPATEGVRFIASALVHLGLGGRSAEAIVKERSKWRAWRSQVEKPHEE</sequence>
<proteinExistence type="predicted"/>
<name>A0A9X2BWY2_9PROT</name>
<accession>A0A9X2BWY2</accession>
<organism evidence="1 2">
    <name type="scientific">Roseomonas acroporae</name>
    <dbReference type="NCBI Taxonomy" id="2937791"/>
    <lineage>
        <taxon>Bacteria</taxon>
        <taxon>Pseudomonadati</taxon>
        <taxon>Pseudomonadota</taxon>
        <taxon>Alphaproteobacteria</taxon>
        <taxon>Acetobacterales</taxon>
        <taxon>Roseomonadaceae</taxon>
        <taxon>Roseomonas</taxon>
    </lineage>
</organism>
<comment type="caution">
    <text evidence="1">The sequence shown here is derived from an EMBL/GenBank/DDBJ whole genome shotgun (WGS) entry which is preliminary data.</text>
</comment>
<evidence type="ECO:0000313" key="2">
    <source>
        <dbReference type="Proteomes" id="UP001139516"/>
    </source>
</evidence>
<dbReference type="Proteomes" id="UP001139516">
    <property type="component" value="Unassembled WGS sequence"/>
</dbReference>
<dbReference type="EMBL" id="JALPRX010000245">
    <property type="protein sequence ID" value="MCK8788263.1"/>
    <property type="molecule type" value="Genomic_DNA"/>
</dbReference>
<dbReference type="AlphaFoldDB" id="A0A9X2BWY2"/>
<keyword evidence="2" id="KW-1185">Reference proteome</keyword>
<evidence type="ECO:0000313" key="1">
    <source>
        <dbReference type="EMBL" id="MCK8788263.1"/>
    </source>
</evidence>
<gene>
    <name evidence="1" type="ORF">M0638_28330</name>
</gene>
<dbReference type="RefSeq" id="WP_248670304.1">
    <property type="nucleotide sequence ID" value="NZ_JALPRX010000245.1"/>
</dbReference>
<protein>
    <submittedName>
        <fullName evidence="1">Uncharacterized protein</fullName>
    </submittedName>
</protein>
<reference evidence="1" key="1">
    <citation type="submission" date="2022-04" db="EMBL/GenBank/DDBJ databases">
        <title>Roseomonas acroporae sp. nov., isolated from coral Acropora digitifera.</title>
        <authorList>
            <person name="Sun H."/>
        </authorList>
    </citation>
    <scope>NUCLEOTIDE SEQUENCE</scope>
    <source>
        <strain evidence="1">NAR14</strain>
    </source>
</reference>